<dbReference type="Pfam" id="PF13672">
    <property type="entry name" value="PP2C_2"/>
    <property type="match status" value="1"/>
</dbReference>
<keyword evidence="1" id="KW-0479">Metal-binding</keyword>
<dbReference type="GO" id="GO:0046872">
    <property type="term" value="F:metal ion binding"/>
    <property type="evidence" value="ECO:0007669"/>
    <property type="project" value="UniProtKB-UniRule"/>
</dbReference>
<dbReference type="SMART" id="SM00332">
    <property type="entry name" value="PP2Cc"/>
    <property type="match status" value="1"/>
</dbReference>
<feature type="domain" description="PPM-type phosphatase" evidence="3">
    <location>
        <begin position="81"/>
        <end position="402"/>
    </location>
</feature>
<keyword evidence="5" id="KW-1185">Reference proteome</keyword>
<keyword evidence="1" id="KW-0904">Protein phosphatase</keyword>
<keyword evidence="1" id="KW-0464">Manganese</keyword>
<evidence type="ECO:0000256" key="2">
    <source>
        <dbReference type="SAM" id="MobiDB-lite"/>
    </source>
</evidence>
<dbReference type="GO" id="GO:0004722">
    <property type="term" value="F:protein serine/threonine phosphatase activity"/>
    <property type="evidence" value="ECO:0007669"/>
    <property type="project" value="UniProtKB-EC"/>
</dbReference>
<dbReference type="InterPro" id="IPR001932">
    <property type="entry name" value="PPM-type_phosphatase-like_dom"/>
</dbReference>
<evidence type="ECO:0000313" key="5">
    <source>
        <dbReference type="Proteomes" id="UP001201262"/>
    </source>
</evidence>
<name>A0AAD4Q336_9EURO</name>
<feature type="region of interest" description="Disordered" evidence="2">
    <location>
        <begin position="319"/>
        <end position="346"/>
    </location>
</feature>
<keyword evidence="1" id="KW-0460">Magnesium</keyword>
<evidence type="ECO:0000256" key="1">
    <source>
        <dbReference type="RuleBase" id="RU366020"/>
    </source>
</evidence>
<comment type="catalytic activity">
    <reaction evidence="1">
        <text>O-phospho-L-seryl-[protein] + H2O = L-seryl-[protein] + phosphate</text>
        <dbReference type="Rhea" id="RHEA:20629"/>
        <dbReference type="Rhea" id="RHEA-COMP:9863"/>
        <dbReference type="Rhea" id="RHEA-COMP:11604"/>
        <dbReference type="ChEBI" id="CHEBI:15377"/>
        <dbReference type="ChEBI" id="CHEBI:29999"/>
        <dbReference type="ChEBI" id="CHEBI:43474"/>
        <dbReference type="ChEBI" id="CHEBI:83421"/>
        <dbReference type="EC" id="3.1.3.16"/>
    </reaction>
</comment>
<dbReference type="Gene3D" id="3.60.40.10">
    <property type="entry name" value="PPM-type phosphatase domain"/>
    <property type="match status" value="1"/>
</dbReference>
<comment type="catalytic activity">
    <reaction evidence="1">
        <text>O-phospho-L-threonyl-[protein] + H2O = L-threonyl-[protein] + phosphate</text>
        <dbReference type="Rhea" id="RHEA:47004"/>
        <dbReference type="Rhea" id="RHEA-COMP:11060"/>
        <dbReference type="Rhea" id="RHEA-COMP:11605"/>
        <dbReference type="ChEBI" id="CHEBI:15377"/>
        <dbReference type="ChEBI" id="CHEBI:30013"/>
        <dbReference type="ChEBI" id="CHEBI:43474"/>
        <dbReference type="ChEBI" id="CHEBI:61977"/>
        <dbReference type="EC" id="3.1.3.16"/>
    </reaction>
</comment>
<evidence type="ECO:0000259" key="3">
    <source>
        <dbReference type="PROSITE" id="PS51746"/>
    </source>
</evidence>
<reference evidence="4" key="1">
    <citation type="submission" date="2021-12" db="EMBL/GenBank/DDBJ databases">
        <title>Convergent genome expansion in fungi linked to evolution of root-endophyte symbiosis.</title>
        <authorList>
            <consortium name="DOE Joint Genome Institute"/>
            <person name="Ke Y.-H."/>
            <person name="Bonito G."/>
            <person name="Liao H.-L."/>
            <person name="Looney B."/>
            <person name="Rojas-Flechas A."/>
            <person name="Nash J."/>
            <person name="Hameed K."/>
            <person name="Schadt C."/>
            <person name="Martin F."/>
            <person name="Crous P.W."/>
            <person name="Miettinen O."/>
            <person name="Magnuson J.K."/>
            <person name="Labbe J."/>
            <person name="Jacobson D."/>
            <person name="Doktycz M.J."/>
            <person name="Veneault-Fourrey C."/>
            <person name="Kuo A."/>
            <person name="Mondo S."/>
            <person name="Calhoun S."/>
            <person name="Riley R."/>
            <person name="Ohm R."/>
            <person name="LaButti K."/>
            <person name="Andreopoulos B."/>
            <person name="Pangilinan J."/>
            <person name="Nolan M."/>
            <person name="Tritt A."/>
            <person name="Clum A."/>
            <person name="Lipzen A."/>
            <person name="Daum C."/>
            <person name="Barry K."/>
            <person name="Grigoriev I.V."/>
            <person name="Vilgalys R."/>
        </authorList>
    </citation>
    <scope>NUCLEOTIDE SEQUENCE</scope>
    <source>
        <strain evidence="4">PMI_201</strain>
    </source>
</reference>
<sequence>MTLAVRSLAVLHVSSARSAAANCTRLLHGQKRSFHATTARSHISYLVAGSCSAKGSRFNADKHTYVFNPASQDAIGVVLDDTHLSPVNRRYGRPGSGEDAFFASRVGGNSGAIAFAIADGVGGWAEHKVDPADVSHGLCTYMAQHALSVDMAAQDVLLRPKELLQKGYDAVLADEVIKAGGTTASVGIAQANGNVELANLGDSGSALFRLGAVHQYSTPQTHAFNTPFQLNVIPPQMRQQAHMFGGMYFEDQPRDAAVSTACMQDGDVLVLATDGVFDNLNNQEILKIVTGRMVHGGAWKETPEGGISVTGKLQAMADVSSLPTPPASPAPSSSSSSSAMSKTGSHHTLPGLVASSIVHEAKRASHDIRRDGPFAREAQRYFPGHWYRGGKVDDICVLVIVAVGEHV</sequence>
<comment type="caution">
    <text evidence="4">The sequence shown here is derived from an EMBL/GenBank/DDBJ whole genome shotgun (WGS) entry which is preliminary data.</text>
</comment>
<dbReference type="PROSITE" id="PS51746">
    <property type="entry name" value="PPM_2"/>
    <property type="match status" value="1"/>
</dbReference>
<dbReference type="SMART" id="SM00331">
    <property type="entry name" value="PP2C_SIG"/>
    <property type="match status" value="1"/>
</dbReference>
<comment type="cofactor">
    <cofactor evidence="1">
        <name>Mn(2+)</name>
        <dbReference type="ChEBI" id="CHEBI:29035"/>
    </cofactor>
</comment>
<accession>A0AAD4Q336</accession>
<dbReference type="InterPro" id="IPR036457">
    <property type="entry name" value="PPM-type-like_dom_sf"/>
</dbReference>
<feature type="compositionally biased region" description="Low complexity" evidence="2">
    <location>
        <begin position="330"/>
        <end position="341"/>
    </location>
</feature>
<dbReference type="Proteomes" id="UP001201262">
    <property type="component" value="Unassembled WGS sequence"/>
</dbReference>
<dbReference type="RefSeq" id="XP_046074722.1">
    <property type="nucleotide sequence ID" value="XM_046220166.1"/>
</dbReference>
<dbReference type="EMBL" id="JAJTJA010000004">
    <property type="protein sequence ID" value="KAH8701016.1"/>
    <property type="molecule type" value="Genomic_DNA"/>
</dbReference>
<dbReference type="PANTHER" id="PTHR12320">
    <property type="entry name" value="PROTEIN PHOSPHATASE 2C"/>
    <property type="match status" value="1"/>
</dbReference>
<gene>
    <name evidence="4" type="ORF">BGW36DRAFT_425811</name>
</gene>
<comment type="similarity">
    <text evidence="1">Belongs to the PP2C family.</text>
</comment>
<dbReference type="SUPFAM" id="SSF81606">
    <property type="entry name" value="PP2C-like"/>
    <property type="match status" value="1"/>
</dbReference>
<dbReference type="PANTHER" id="PTHR12320:SF1">
    <property type="entry name" value="PROTEIN PHOSPHATASE PTC7 HOMOLOG"/>
    <property type="match status" value="1"/>
</dbReference>
<proteinExistence type="inferred from homology"/>
<dbReference type="InterPro" id="IPR039123">
    <property type="entry name" value="PPTC7"/>
</dbReference>
<dbReference type="EC" id="3.1.3.16" evidence="1"/>
<comment type="cofactor">
    <cofactor evidence="1">
        <name>Mg(2+)</name>
        <dbReference type="ChEBI" id="CHEBI:18420"/>
    </cofactor>
</comment>
<dbReference type="AlphaFoldDB" id="A0AAD4Q336"/>
<protein>
    <recommendedName>
        <fullName evidence="1">Protein phosphatase</fullName>
        <ecNumber evidence="1">3.1.3.16</ecNumber>
    </recommendedName>
</protein>
<keyword evidence="1" id="KW-0378">Hydrolase</keyword>
<dbReference type="GeneID" id="70250453"/>
<organism evidence="4 5">
    <name type="scientific">Talaromyces proteolyticus</name>
    <dbReference type="NCBI Taxonomy" id="1131652"/>
    <lineage>
        <taxon>Eukaryota</taxon>
        <taxon>Fungi</taxon>
        <taxon>Dikarya</taxon>
        <taxon>Ascomycota</taxon>
        <taxon>Pezizomycotina</taxon>
        <taxon>Eurotiomycetes</taxon>
        <taxon>Eurotiomycetidae</taxon>
        <taxon>Eurotiales</taxon>
        <taxon>Trichocomaceae</taxon>
        <taxon>Talaromyces</taxon>
        <taxon>Talaromyces sect. Bacilispori</taxon>
    </lineage>
</organism>
<evidence type="ECO:0000313" key="4">
    <source>
        <dbReference type="EMBL" id="KAH8701016.1"/>
    </source>
</evidence>